<evidence type="ECO:0000256" key="8">
    <source>
        <dbReference type="SAM" id="Phobius"/>
    </source>
</evidence>
<dbReference type="PANTHER" id="PTHR24243">
    <property type="entry name" value="G-PROTEIN COUPLED RECEPTOR"/>
    <property type="match status" value="1"/>
</dbReference>
<comment type="subcellular location">
    <subcellularLocation>
        <location evidence="1">Membrane</location>
        <topology evidence="1">Multi-pass membrane protein</topology>
    </subcellularLocation>
</comment>
<evidence type="ECO:0000259" key="9">
    <source>
        <dbReference type="PROSITE" id="PS50262"/>
    </source>
</evidence>
<sequence length="298" mass="33363">MESVTKEVPELKKISGTSVSPGLELSKTSELKWTGTSETTSFENGVSLELSMEIDAFTDDQITKMPRPEVSLNEESMKLFPWNARGQSETVTMEIAQTEKKQENRGIIDAETKDLILEIVNCYFIPIVCPFGVVGNLLSLVVLLCVHKGKSATTVLLVSLTFADLGYLVTTLMRKLSCVGSKIDPERGWWLDVLFLPQGYMLNRAFNHVTSFTTMAISLERFVAVVWPFKRVLQSILKNWARIDKKGKNDNYVQFRANVGVKLLTCQQATGEEIGQKKLPTMGFELRNLRSGDQPSTI</sequence>
<keyword evidence="6" id="KW-0675">Receptor</keyword>
<keyword evidence="4" id="KW-0297">G-protein coupled receptor</keyword>
<dbReference type="PRINTS" id="PR00237">
    <property type="entry name" value="GPCRRHODOPSN"/>
</dbReference>
<dbReference type="Gene3D" id="1.20.1070.10">
    <property type="entry name" value="Rhodopsin 7-helix transmembrane proteins"/>
    <property type="match status" value="1"/>
</dbReference>
<dbReference type="PROSITE" id="PS50262">
    <property type="entry name" value="G_PROTEIN_RECEP_F1_2"/>
    <property type="match status" value="1"/>
</dbReference>
<evidence type="ECO:0000256" key="2">
    <source>
        <dbReference type="ARBA" id="ARBA00022692"/>
    </source>
</evidence>
<dbReference type="GO" id="GO:0004930">
    <property type="term" value="F:G protein-coupled receptor activity"/>
    <property type="evidence" value="ECO:0007669"/>
    <property type="project" value="UniProtKB-KW"/>
</dbReference>
<dbReference type="OrthoDB" id="6276488at2759"/>
<dbReference type="EMBL" id="RQTK01000197">
    <property type="protein sequence ID" value="RUS84690.1"/>
    <property type="molecule type" value="Genomic_DNA"/>
</dbReference>
<dbReference type="Proteomes" id="UP000271974">
    <property type="component" value="Unassembled WGS sequence"/>
</dbReference>
<evidence type="ECO:0000256" key="6">
    <source>
        <dbReference type="ARBA" id="ARBA00023170"/>
    </source>
</evidence>
<dbReference type="AlphaFoldDB" id="A0A3S0ZSD7"/>
<proteinExistence type="predicted"/>
<reference evidence="10 11" key="1">
    <citation type="submission" date="2019-01" db="EMBL/GenBank/DDBJ databases">
        <title>A draft genome assembly of the solar-powered sea slug Elysia chlorotica.</title>
        <authorList>
            <person name="Cai H."/>
            <person name="Li Q."/>
            <person name="Fang X."/>
            <person name="Li J."/>
            <person name="Curtis N.E."/>
            <person name="Altenburger A."/>
            <person name="Shibata T."/>
            <person name="Feng M."/>
            <person name="Maeda T."/>
            <person name="Schwartz J.A."/>
            <person name="Shigenobu S."/>
            <person name="Lundholm N."/>
            <person name="Nishiyama T."/>
            <person name="Yang H."/>
            <person name="Hasebe M."/>
            <person name="Li S."/>
            <person name="Pierce S.K."/>
            <person name="Wang J."/>
        </authorList>
    </citation>
    <scope>NUCLEOTIDE SEQUENCE [LARGE SCALE GENOMIC DNA]</scope>
    <source>
        <strain evidence="10">EC2010</strain>
        <tissue evidence="10">Whole organism of an adult</tissue>
    </source>
</reference>
<feature type="transmembrane region" description="Helical" evidence="8">
    <location>
        <begin position="123"/>
        <end position="146"/>
    </location>
</feature>
<feature type="transmembrane region" description="Helical" evidence="8">
    <location>
        <begin position="153"/>
        <end position="173"/>
    </location>
</feature>
<keyword evidence="3 8" id="KW-1133">Transmembrane helix</keyword>
<evidence type="ECO:0000256" key="1">
    <source>
        <dbReference type="ARBA" id="ARBA00004141"/>
    </source>
</evidence>
<dbReference type="STRING" id="188477.A0A3S0ZSD7"/>
<dbReference type="PANTHER" id="PTHR24243:SF208">
    <property type="entry name" value="PYROKININ-1 RECEPTOR"/>
    <property type="match status" value="1"/>
</dbReference>
<name>A0A3S0ZSD7_ELYCH</name>
<comment type="caution">
    <text evidence="10">The sequence shown here is derived from an EMBL/GenBank/DDBJ whole genome shotgun (WGS) entry which is preliminary data.</text>
</comment>
<evidence type="ECO:0000256" key="3">
    <source>
        <dbReference type="ARBA" id="ARBA00022989"/>
    </source>
</evidence>
<protein>
    <recommendedName>
        <fullName evidence="9">G-protein coupled receptors family 1 profile domain-containing protein</fullName>
    </recommendedName>
</protein>
<dbReference type="InterPro" id="IPR000276">
    <property type="entry name" value="GPCR_Rhodpsn"/>
</dbReference>
<evidence type="ECO:0000256" key="4">
    <source>
        <dbReference type="ARBA" id="ARBA00023040"/>
    </source>
</evidence>
<keyword evidence="7" id="KW-0807">Transducer</keyword>
<dbReference type="GO" id="GO:0005886">
    <property type="term" value="C:plasma membrane"/>
    <property type="evidence" value="ECO:0007669"/>
    <property type="project" value="TreeGrafter"/>
</dbReference>
<dbReference type="SUPFAM" id="SSF81321">
    <property type="entry name" value="Family A G protein-coupled receptor-like"/>
    <property type="match status" value="1"/>
</dbReference>
<keyword evidence="2 8" id="KW-0812">Transmembrane</keyword>
<feature type="domain" description="G-protein coupled receptors family 1 profile" evidence="9">
    <location>
        <begin position="135"/>
        <end position="230"/>
    </location>
</feature>
<evidence type="ECO:0000256" key="7">
    <source>
        <dbReference type="ARBA" id="ARBA00023224"/>
    </source>
</evidence>
<dbReference type="InterPro" id="IPR017452">
    <property type="entry name" value="GPCR_Rhodpsn_7TM"/>
</dbReference>
<accession>A0A3S0ZSD7</accession>
<gene>
    <name evidence="10" type="ORF">EGW08_007560</name>
</gene>
<keyword evidence="11" id="KW-1185">Reference proteome</keyword>
<evidence type="ECO:0000313" key="11">
    <source>
        <dbReference type="Proteomes" id="UP000271974"/>
    </source>
</evidence>
<evidence type="ECO:0000256" key="5">
    <source>
        <dbReference type="ARBA" id="ARBA00023136"/>
    </source>
</evidence>
<organism evidence="10 11">
    <name type="scientific">Elysia chlorotica</name>
    <name type="common">Eastern emerald elysia</name>
    <name type="synonym">Sea slug</name>
    <dbReference type="NCBI Taxonomy" id="188477"/>
    <lineage>
        <taxon>Eukaryota</taxon>
        <taxon>Metazoa</taxon>
        <taxon>Spiralia</taxon>
        <taxon>Lophotrochozoa</taxon>
        <taxon>Mollusca</taxon>
        <taxon>Gastropoda</taxon>
        <taxon>Heterobranchia</taxon>
        <taxon>Euthyneura</taxon>
        <taxon>Panpulmonata</taxon>
        <taxon>Sacoglossa</taxon>
        <taxon>Placobranchoidea</taxon>
        <taxon>Plakobranchidae</taxon>
        <taxon>Elysia</taxon>
    </lineage>
</organism>
<evidence type="ECO:0000313" key="10">
    <source>
        <dbReference type="EMBL" id="RUS84690.1"/>
    </source>
</evidence>
<keyword evidence="5 8" id="KW-0472">Membrane</keyword>